<evidence type="ECO:0000256" key="1">
    <source>
        <dbReference type="SAM" id="MobiDB-lite"/>
    </source>
</evidence>
<feature type="compositionally biased region" description="Polar residues" evidence="1">
    <location>
        <begin position="22"/>
        <end position="35"/>
    </location>
</feature>
<accession>A0A3N4IYU6</accession>
<organism evidence="2 3">
    <name type="scientific">Ascobolus immersus RN42</name>
    <dbReference type="NCBI Taxonomy" id="1160509"/>
    <lineage>
        <taxon>Eukaryota</taxon>
        <taxon>Fungi</taxon>
        <taxon>Dikarya</taxon>
        <taxon>Ascomycota</taxon>
        <taxon>Pezizomycotina</taxon>
        <taxon>Pezizomycetes</taxon>
        <taxon>Pezizales</taxon>
        <taxon>Ascobolaceae</taxon>
        <taxon>Ascobolus</taxon>
    </lineage>
</organism>
<keyword evidence="3" id="KW-1185">Reference proteome</keyword>
<evidence type="ECO:0000313" key="3">
    <source>
        <dbReference type="Proteomes" id="UP000275078"/>
    </source>
</evidence>
<gene>
    <name evidence="2" type="ORF">BJ508DRAFT_321404</name>
</gene>
<reference evidence="2 3" key="1">
    <citation type="journal article" date="2018" name="Nat. Ecol. Evol.">
        <title>Pezizomycetes genomes reveal the molecular basis of ectomycorrhizal truffle lifestyle.</title>
        <authorList>
            <person name="Murat C."/>
            <person name="Payen T."/>
            <person name="Noel B."/>
            <person name="Kuo A."/>
            <person name="Morin E."/>
            <person name="Chen J."/>
            <person name="Kohler A."/>
            <person name="Krizsan K."/>
            <person name="Balestrini R."/>
            <person name="Da Silva C."/>
            <person name="Montanini B."/>
            <person name="Hainaut M."/>
            <person name="Levati E."/>
            <person name="Barry K.W."/>
            <person name="Belfiori B."/>
            <person name="Cichocki N."/>
            <person name="Clum A."/>
            <person name="Dockter R.B."/>
            <person name="Fauchery L."/>
            <person name="Guy J."/>
            <person name="Iotti M."/>
            <person name="Le Tacon F."/>
            <person name="Lindquist E.A."/>
            <person name="Lipzen A."/>
            <person name="Malagnac F."/>
            <person name="Mello A."/>
            <person name="Molinier V."/>
            <person name="Miyauchi S."/>
            <person name="Poulain J."/>
            <person name="Riccioni C."/>
            <person name="Rubini A."/>
            <person name="Sitrit Y."/>
            <person name="Splivallo R."/>
            <person name="Traeger S."/>
            <person name="Wang M."/>
            <person name="Zifcakova L."/>
            <person name="Wipf D."/>
            <person name="Zambonelli A."/>
            <person name="Paolocci F."/>
            <person name="Nowrousian M."/>
            <person name="Ottonello S."/>
            <person name="Baldrian P."/>
            <person name="Spatafora J.W."/>
            <person name="Henrissat B."/>
            <person name="Nagy L.G."/>
            <person name="Aury J.M."/>
            <person name="Wincker P."/>
            <person name="Grigoriev I.V."/>
            <person name="Bonfante P."/>
            <person name="Martin F.M."/>
        </authorList>
    </citation>
    <scope>NUCLEOTIDE SEQUENCE [LARGE SCALE GENOMIC DNA]</scope>
    <source>
        <strain evidence="2 3">RN42</strain>
    </source>
</reference>
<proteinExistence type="predicted"/>
<evidence type="ECO:0000313" key="2">
    <source>
        <dbReference type="EMBL" id="RPA86824.1"/>
    </source>
</evidence>
<dbReference type="Proteomes" id="UP000275078">
    <property type="component" value="Unassembled WGS sequence"/>
</dbReference>
<feature type="compositionally biased region" description="Pro residues" evidence="1">
    <location>
        <begin position="96"/>
        <end position="115"/>
    </location>
</feature>
<dbReference type="EMBL" id="ML119648">
    <property type="protein sequence ID" value="RPA86824.1"/>
    <property type="molecule type" value="Genomic_DNA"/>
</dbReference>
<sequence length="302" mass="33389">MDDTGQISRYSTPFGARVPTKKPSSTQLDYFSPPNTHLLHPATNNHQPERTSYLYEDFLTPSKDTLLRSDFPDPEHDPDPSPEPSRPLRPAHISLDPPPEPPTIQGPISLPPPPTIRIVQDPKPQPPAPTSQIPKSSPPPSANPTTYSLFPPPTPPKRTASTLANWSLSLFTPHATPIPHLGLQVDLKLPPRSKLSSYTEPDPAYPIVPSTPISCRPEPVRRNNLVKIWFANKDTGEEVGRAEIEVDGELYEFSPRVVKVPRWEKEEGGVTWRCVFPEREGPGGKKGGKVGFWKSLLCNGVV</sequence>
<feature type="compositionally biased region" description="Polar residues" evidence="1">
    <location>
        <begin position="1"/>
        <end position="11"/>
    </location>
</feature>
<dbReference type="AlphaFoldDB" id="A0A3N4IYU6"/>
<feature type="region of interest" description="Disordered" evidence="1">
    <location>
        <begin position="1"/>
        <end position="160"/>
    </location>
</feature>
<name>A0A3N4IYU6_ASCIM</name>
<protein>
    <submittedName>
        <fullName evidence="2">Uncharacterized protein</fullName>
    </submittedName>
</protein>
<dbReference type="STRING" id="1160509.A0A3N4IYU6"/>
<feature type="compositionally biased region" description="Basic and acidic residues" evidence="1">
    <location>
        <begin position="65"/>
        <end position="79"/>
    </location>
</feature>